<evidence type="ECO:0000256" key="1">
    <source>
        <dbReference type="SAM" id="MobiDB-lite"/>
    </source>
</evidence>
<gene>
    <name evidence="2" type="ORF">AB6A40_011118</name>
</gene>
<reference evidence="2 3" key="1">
    <citation type="submission" date="2024-08" db="EMBL/GenBank/DDBJ databases">
        <title>Gnathostoma spinigerum genome.</title>
        <authorList>
            <person name="Gonzalez-Bertolin B."/>
            <person name="Monzon S."/>
            <person name="Zaballos A."/>
            <person name="Jimenez P."/>
            <person name="Dekumyoy P."/>
            <person name="Varona S."/>
            <person name="Cuesta I."/>
            <person name="Sumanam S."/>
            <person name="Adisakwattana P."/>
            <person name="Gasser R.B."/>
            <person name="Hernandez-Gonzalez A."/>
            <person name="Young N.D."/>
            <person name="Perteguer M.J."/>
        </authorList>
    </citation>
    <scope>NUCLEOTIDE SEQUENCE [LARGE SCALE GENOMIC DNA]</scope>
    <source>
        <strain evidence="2">AL3</strain>
        <tissue evidence="2">Liver</tissue>
    </source>
</reference>
<dbReference type="AlphaFoldDB" id="A0ABD6F2U5"/>
<name>A0ABD6F2U5_9BILA</name>
<proteinExistence type="predicted"/>
<dbReference type="EMBL" id="JBGFUD010017341">
    <property type="protein sequence ID" value="MFH4984409.1"/>
    <property type="molecule type" value="Genomic_DNA"/>
</dbReference>
<evidence type="ECO:0000313" key="2">
    <source>
        <dbReference type="EMBL" id="MFH4984409.1"/>
    </source>
</evidence>
<comment type="caution">
    <text evidence="2">The sequence shown here is derived from an EMBL/GenBank/DDBJ whole genome shotgun (WGS) entry which is preliminary data.</text>
</comment>
<keyword evidence="3" id="KW-1185">Reference proteome</keyword>
<sequence length="104" mass="11941">MSHLTNYAHGRYSRTERGARTAGSSNTRRVRTDFGRHQFELPRMTAETLPMPRVDGFNQNGRINGHMFDARGRSEDQPRYVFERRHNACIDTPLVVGVQLSVHS</sequence>
<feature type="region of interest" description="Disordered" evidence="1">
    <location>
        <begin position="51"/>
        <end position="71"/>
    </location>
</feature>
<organism evidence="2 3">
    <name type="scientific">Gnathostoma spinigerum</name>
    <dbReference type="NCBI Taxonomy" id="75299"/>
    <lineage>
        <taxon>Eukaryota</taxon>
        <taxon>Metazoa</taxon>
        <taxon>Ecdysozoa</taxon>
        <taxon>Nematoda</taxon>
        <taxon>Chromadorea</taxon>
        <taxon>Rhabditida</taxon>
        <taxon>Spirurina</taxon>
        <taxon>Gnathostomatomorpha</taxon>
        <taxon>Gnathostomatoidea</taxon>
        <taxon>Gnathostomatidae</taxon>
        <taxon>Gnathostoma</taxon>
    </lineage>
</organism>
<evidence type="ECO:0000313" key="3">
    <source>
        <dbReference type="Proteomes" id="UP001608902"/>
    </source>
</evidence>
<protein>
    <submittedName>
        <fullName evidence="2">Uncharacterized protein</fullName>
    </submittedName>
</protein>
<feature type="region of interest" description="Disordered" evidence="1">
    <location>
        <begin position="1"/>
        <end position="38"/>
    </location>
</feature>
<dbReference type="Proteomes" id="UP001608902">
    <property type="component" value="Unassembled WGS sequence"/>
</dbReference>
<accession>A0ABD6F2U5</accession>